<dbReference type="Pfam" id="PF02154">
    <property type="entry name" value="FliM"/>
    <property type="match status" value="1"/>
</dbReference>
<feature type="domain" description="Flagellar motor switch protein FliN-like C-terminal" evidence="11">
    <location>
        <begin position="238"/>
        <end position="304"/>
    </location>
</feature>
<keyword evidence="8" id="KW-0472">Membrane</keyword>
<dbReference type="AlphaFoldDB" id="A0A1N6CWZ3"/>
<dbReference type="Pfam" id="PF01052">
    <property type="entry name" value="FliMN_C"/>
    <property type="match status" value="1"/>
</dbReference>
<evidence type="ECO:0000259" key="11">
    <source>
        <dbReference type="Pfam" id="PF01052"/>
    </source>
</evidence>
<comment type="subcellular location">
    <subcellularLocation>
        <location evidence="1">Bacterial flagellum basal body</location>
    </subcellularLocation>
    <subcellularLocation>
        <location evidence="2">Cell membrane</location>
        <topology evidence="2">Peripheral membrane protein</topology>
    </subcellularLocation>
</comment>
<dbReference type="InterPro" id="IPR036429">
    <property type="entry name" value="SpoA-like_sf"/>
</dbReference>
<comment type="similarity">
    <text evidence="3">Belongs to the FliM family.</text>
</comment>
<protein>
    <recommendedName>
        <fullName evidence="4">Flagellar motor switch protein FliM</fullName>
    </recommendedName>
</protein>
<keyword evidence="9" id="KW-0975">Bacterial flagellum</keyword>
<dbReference type="PANTHER" id="PTHR30034:SF6">
    <property type="entry name" value="YOP PROTEINS TRANSLOCATION PROTEIN Q"/>
    <property type="match status" value="1"/>
</dbReference>
<name>A0A1N6CWZ3_9SPHN</name>
<evidence type="ECO:0000256" key="10">
    <source>
        <dbReference type="ARBA" id="ARBA00025044"/>
    </source>
</evidence>
<evidence type="ECO:0000313" key="13">
    <source>
        <dbReference type="Proteomes" id="UP000185192"/>
    </source>
</evidence>
<dbReference type="InterPro" id="IPR028976">
    <property type="entry name" value="CheC-like_sf"/>
</dbReference>
<dbReference type="GO" id="GO:0009425">
    <property type="term" value="C:bacterial-type flagellum basal body"/>
    <property type="evidence" value="ECO:0007669"/>
    <property type="project" value="UniProtKB-SubCell"/>
</dbReference>
<evidence type="ECO:0000256" key="1">
    <source>
        <dbReference type="ARBA" id="ARBA00004117"/>
    </source>
</evidence>
<dbReference type="GO" id="GO:0050918">
    <property type="term" value="P:positive chemotaxis"/>
    <property type="evidence" value="ECO:0007669"/>
    <property type="project" value="TreeGrafter"/>
</dbReference>
<evidence type="ECO:0000256" key="9">
    <source>
        <dbReference type="ARBA" id="ARBA00023143"/>
    </source>
</evidence>
<gene>
    <name evidence="12" type="ORF">SAMN02745824_1150</name>
</gene>
<dbReference type="GO" id="GO:0003774">
    <property type="term" value="F:cytoskeletal motor activity"/>
    <property type="evidence" value="ECO:0007669"/>
    <property type="project" value="InterPro"/>
</dbReference>
<dbReference type="SUPFAM" id="SSF101801">
    <property type="entry name" value="Surface presentation of antigens (SPOA)"/>
    <property type="match status" value="1"/>
</dbReference>
<evidence type="ECO:0000256" key="5">
    <source>
        <dbReference type="ARBA" id="ARBA00022475"/>
    </source>
</evidence>
<keyword evidence="12" id="KW-0969">Cilium</keyword>
<dbReference type="OrthoDB" id="7421075at2"/>
<keyword evidence="6" id="KW-0145">Chemotaxis</keyword>
<dbReference type="Gene3D" id="2.30.330.10">
    <property type="entry name" value="SpoA-like"/>
    <property type="match status" value="1"/>
</dbReference>
<keyword evidence="13" id="KW-1185">Reference proteome</keyword>
<dbReference type="PANTHER" id="PTHR30034">
    <property type="entry name" value="FLAGELLAR MOTOR SWITCH PROTEIN FLIM"/>
    <property type="match status" value="1"/>
</dbReference>
<dbReference type="Gene3D" id="3.40.1550.10">
    <property type="entry name" value="CheC-like"/>
    <property type="match status" value="1"/>
</dbReference>
<proteinExistence type="inferred from homology"/>
<evidence type="ECO:0000256" key="6">
    <source>
        <dbReference type="ARBA" id="ARBA00022500"/>
    </source>
</evidence>
<dbReference type="RefSeq" id="WP_074204113.1">
    <property type="nucleotide sequence ID" value="NZ_FSQW01000001.1"/>
</dbReference>
<sequence length="308" mass="33725">MTTEEPETAESAEAAKSRDKGVHCFATHQPDQLNMVPGFERVAKLFAGQVQDALEPLIGEKSEVAAVETQLVAYQDWCDAQPDFLGMTKFHMPPCKGGMMLGVDPKLISLLVDAFYGGGNMKSDREFVEFTRMEGQMFERVTGSFCSALARAWGLYGEFETHVTGHERNPAYAALAGPGDSILKQSISITLPDAEALVVDLLYAMDAVRFLENLLEPSVGATGEQANPIWQYEIQKAMSEVRLPVRSILARTTMTLPQVAELKPGDIIPIPPVRNLPLIIGEKVFARGSLGEQDGCAAYQIEKMERGN</sequence>
<dbReference type="STRING" id="1123272.SAMN02745824_1150"/>
<organism evidence="12 13">
    <name type="scientific">Parasphingorhabdus marina DSM 22363</name>
    <dbReference type="NCBI Taxonomy" id="1123272"/>
    <lineage>
        <taxon>Bacteria</taxon>
        <taxon>Pseudomonadati</taxon>
        <taxon>Pseudomonadota</taxon>
        <taxon>Alphaproteobacteria</taxon>
        <taxon>Sphingomonadales</taxon>
        <taxon>Sphingomonadaceae</taxon>
        <taxon>Parasphingorhabdus</taxon>
    </lineage>
</organism>
<evidence type="ECO:0000313" key="12">
    <source>
        <dbReference type="EMBL" id="SIN62924.1"/>
    </source>
</evidence>
<evidence type="ECO:0000256" key="3">
    <source>
        <dbReference type="ARBA" id="ARBA00011049"/>
    </source>
</evidence>
<keyword evidence="12" id="KW-0966">Cell projection</keyword>
<evidence type="ECO:0000256" key="8">
    <source>
        <dbReference type="ARBA" id="ARBA00023136"/>
    </source>
</evidence>
<dbReference type="InterPro" id="IPR001543">
    <property type="entry name" value="FliN-like_C"/>
</dbReference>
<comment type="function">
    <text evidence="10">FliM is one of three proteins (FliG, FliN, FliM) that forms the rotor-mounted switch complex (C ring), located at the base of the basal body. This complex interacts with the CheY and CheZ chemotaxis proteins, in addition to contacting components of the motor that determine the direction of flagellar rotation.</text>
</comment>
<keyword evidence="12" id="KW-0282">Flagellum</keyword>
<evidence type="ECO:0000256" key="4">
    <source>
        <dbReference type="ARBA" id="ARBA00021898"/>
    </source>
</evidence>
<evidence type="ECO:0000256" key="7">
    <source>
        <dbReference type="ARBA" id="ARBA00022779"/>
    </source>
</evidence>
<dbReference type="CDD" id="cd17908">
    <property type="entry name" value="FliM"/>
    <property type="match status" value="1"/>
</dbReference>
<dbReference type="Proteomes" id="UP000185192">
    <property type="component" value="Unassembled WGS sequence"/>
</dbReference>
<dbReference type="InterPro" id="IPR001689">
    <property type="entry name" value="Flag_FliM"/>
</dbReference>
<dbReference type="GO" id="GO:0071978">
    <property type="term" value="P:bacterial-type flagellum-dependent swarming motility"/>
    <property type="evidence" value="ECO:0007669"/>
    <property type="project" value="TreeGrafter"/>
</dbReference>
<reference evidence="13" key="1">
    <citation type="submission" date="2016-11" db="EMBL/GenBank/DDBJ databases">
        <authorList>
            <person name="Varghese N."/>
            <person name="Submissions S."/>
        </authorList>
    </citation>
    <scope>NUCLEOTIDE SEQUENCE [LARGE SCALE GENOMIC DNA]</scope>
    <source>
        <strain evidence="13">DSM 22363</strain>
    </source>
</reference>
<evidence type="ECO:0000256" key="2">
    <source>
        <dbReference type="ARBA" id="ARBA00004202"/>
    </source>
</evidence>
<dbReference type="SUPFAM" id="SSF103039">
    <property type="entry name" value="CheC-like"/>
    <property type="match status" value="1"/>
</dbReference>
<accession>A0A1N6CWZ3</accession>
<keyword evidence="7" id="KW-0283">Flagellar rotation</keyword>
<dbReference type="GO" id="GO:0005886">
    <property type="term" value="C:plasma membrane"/>
    <property type="evidence" value="ECO:0007669"/>
    <property type="project" value="UniProtKB-SubCell"/>
</dbReference>
<dbReference type="EMBL" id="FSQW01000001">
    <property type="protein sequence ID" value="SIN62924.1"/>
    <property type="molecule type" value="Genomic_DNA"/>
</dbReference>
<keyword evidence="5" id="KW-1003">Cell membrane</keyword>